<dbReference type="CDD" id="cd05914">
    <property type="entry name" value="LC_FACL_like"/>
    <property type="match status" value="1"/>
</dbReference>
<evidence type="ECO:0000256" key="1">
    <source>
        <dbReference type="ARBA" id="ARBA00022741"/>
    </source>
</evidence>
<dbReference type="InterPro" id="IPR000873">
    <property type="entry name" value="AMP-dep_synth/lig_dom"/>
</dbReference>
<comment type="catalytic activity">
    <reaction evidence="3">
        <text>a long-chain fatty acid + ATP + CoA = a long-chain fatty acyl-CoA + AMP + diphosphate</text>
        <dbReference type="Rhea" id="RHEA:15421"/>
        <dbReference type="ChEBI" id="CHEBI:30616"/>
        <dbReference type="ChEBI" id="CHEBI:33019"/>
        <dbReference type="ChEBI" id="CHEBI:57287"/>
        <dbReference type="ChEBI" id="CHEBI:57560"/>
        <dbReference type="ChEBI" id="CHEBI:83139"/>
        <dbReference type="ChEBI" id="CHEBI:456215"/>
        <dbReference type="EC" id="6.2.1.3"/>
    </reaction>
    <physiologicalReaction direction="left-to-right" evidence="3">
        <dbReference type="Rhea" id="RHEA:15422"/>
    </physiologicalReaction>
</comment>
<dbReference type="PROSITE" id="PS00455">
    <property type="entry name" value="AMP_BINDING"/>
    <property type="match status" value="1"/>
</dbReference>
<dbReference type="Gene3D" id="3.40.50.12780">
    <property type="entry name" value="N-terminal domain of ligase-like"/>
    <property type="match status" value="1"/>
</dbReference>
<dbReference type="InterPro" id="IPR020845">
    <property type="entry name" value="AMP-binding_CS"/>
</dbReference>
<evidence type="ECO:0000313" key="5">
    <source>
        <dbReference type="EMBL" id="EOS12364.1"/>
    </source>
</evidence>
<dbReference type="Pfam" id="PF23562">
    <property type="entry name" value="AMP-binding_C_3"/>
    <property type="match status" value="1"/>
</dbReference>
<keyword evidence="6" id="KW-0436">Ligase</keyword>
<accession>R9IG67</accession>
<dbReference type="SUPFAM" id="SSF56801">
    <property type="entry name" value="Acetyl-CoA synthetase-like"/>
    <property type="match status" value="1"/>
</dbReference>
<organism evidence="5 7">
    <name type="scientific">Phocaeicola sartorii</name>
    <dbReference type="NCBI Taxonomy" id="671267"/>
    <lineage>
        <taxon>Bacteria</taxon>
        <taxon>Pseudomonadati</taxon>
        <taxon>Bacteroidota</taxon>
        <taxon>Bacteroidia</taxon>
        <taxon>Bacteroidales</taxon>
        <taxon>Bacteroidaceae</taxon>
        <taxon>Phocaeicola</taxon>
    </lineage>
</organism>
<dbReference type="RefSeq" id="WP_016276557.1">
    <property type="nucleotide sequence ID" value="NZ_CANPVL010000014.1"/>
</dbReference>
<dbReference type="GO" id="GO:0004467">
    <property type="term" value="F:long-chain fatty acid-CoA ligase activity"/>
    <property type="evidence" value="ECO:0007669"/>
    <property type="project" value="UniProtKB-EC"/>
</dbReference>
<dbReference type="HOGENOM" id="CLU_000022_59_9_10"/>
<keyword evidence="7" id="KW-1185">Reference proteome</keyword>
<dbReference type="EMBL" id="SRYJ01000017">
    <property type="protein sequence ID" value="TGY70653.1"/>
    <property type="molecule type" value="Genomic_DNA"/>
</dbReference>
<dbReference type="PATRIC" id="fig|1235788.3.peg.2228"/>
<dbReference type="GO" id="GO:0005524">
    <property type="term" value="F:ATP binding"/>
    <property type="evidence" value="ECO:0007669"/>
    <property type="project" value="UniProtKB-KW"/>
</dbReference>
<dbReference type="OrthoDB" id="9778383at2"/>
<evidence type="ECO:0000259" key="4">
    <source>
        <dbReference type="Pfam" id="PF00501"/>
    </source>
</evidence>
<dbReference type="Proteomes" id="UP000310760">
    <property type="component" value="Unassembled WGS sequence"/>
</dbReference>
<reference evidence="5 7" key="1">
    <citation type="submission" date="2013-04" db="EMBL/GenBank/DDBJ databases">
        <title>The Genome Sequence of Bacteroides massiliensis dnLKV3.</title>
        <authorList>
            <consortium name="The Broad Institute Genomics Platform"/>
            <consortium name="The Broad Institute Genome Sequencing Center for Infectious Disease"/>
            <person name="Earl A."/>
            <person name="Xavier R."/>
            <person name="Kuhn K."/>
            <person name="Stappenbeck T."/>
            <person name="Walker B."/>
            <person name="Young S."/>
            <person name="Zeng Q."/>
            <person name="Gargeya S."/>
            <person name="Fitzgerald M."/>
            <person name="Haas B."/>
            <person name="Abouelleil A."/>
            <person name="Allen A.W."/>
            <person name="Alvarado L."/>
            <person name="Arachchi H.M."/>
            <person name="Berlin A.M."/>
            <person name="Chapman S.B."/>
            <person name="Gainer-Dewar J."/>
            <person name="Goldberg J."/>
            <person name="Griggs A."/>
            <person name="Gujja S."/>
            <person name="Hansen M."/>
            <person name="Howarth C."/>
            <person name="Imamovic A."/>
            <person name="Ireland A."/>
            <person name="Larimer J."/>
            <person name="McCowan C."/>
            <person name="Murphy C."/>
            <person name="Pearson M."/>
            <person name="Poon T.W."/>
            <person name="Priest M."/>
            <person name="Roberts A."/>
            <person name="Saif S."/>
            <person name="Shea T."/>
            <person name="Sisk P."/>
            <person name="Sykes S."/>
            <person name="Wortman J."/>
            <person name="Nusbaum C."/>
            <person name="Birren B."/>
        </authorList>
    </citation>
    <scope>NUCLEOTIDE SEQUENCE [LARGE SCALE GENOMIC DNA]</scope>
    <source>
        <strain evidence="5">DnLKV3</strain>
        <strain evidence="7">dnLKV3</strain>
    </source>
</reference>
<dbReference type="PANTHER" id="PTHR43272:SF33">
    <property type="entry name" value="AMP-BINDING DOMAIN-CONTAINING PROTEIN-RELATED"/>
    <property type="match status" value="1"/>
</dbReference>
<keyword evidence="1" id="KW-0547">Nucleotide-binding</keyword>
<evidence type="ECO:0000313" key="7">
    <source>
        <dbReference type="Proteomes" id="UP000014200"/>
    </source>
</evidence>
<dbReference type="Proteomes" id="UP000014200">
    <property type="component" value="Unassembled WGS sequence"/>
</dbReference>
<dbReference type="InterPro" id="IPR045851">
    <property type="entry name" value="AMP-bd_C_sf"/>
</dbReference>
<dbReference type="AlphaFoldDB" id="R9IG67"/>
<evidence type="ECO:0000313" key="8">
    <source>
        <dbReference type="Proteomes" id="UP000310760"/>
    </source>
</evidence>
<dbReference type="InterPro" id="IPR042099">
    <property type="entry name" value="ANL_N_sf"/>
</dbReference>
<dbReference type="GO" id="GO:0016020">
    <property type="term" value="C:membrane"/>
    <property type="evidence" value="ECO:0007669"/>
    <property type="project" value="TreeGrafter"/>
</dbReference>
<dbReference type="Gene3D" id="3.30.300.30">
    <property type="match status" value="1"/>
</dbReference>
<sequence>MELEQSFIALIEQSIKTNWYLNALTDYKGITLQYRDVARKIEKIHILLENAGIEKGDKIAICGRNSAHWTVTYLAVITYGAVAVPILHEFKADQVHNIVNHSEARLLFVGDQIWENLNETAMPHLEGIVELKDFGVPVSRSEKLTYARDHLNEIFGHKFPCRFRPDDVSYEKEKSEDLAIINYTSGTTGYSKGVMLPYRSILSNVLYCKEKIGLKAGDSVVSMLPLGHVFGMTFDFLYGFTAGAHLWFLTRMPSPKIIAESFAEIRPRIIACVPLIVEKIFKKNILPKVDNKLGKLLLHVPIISDKIKELIKQKAMEVFGGNFIEIIVGGAPFNAEVEAFLKMIDFPYTIAYGMTECGPIICHSHWTELKLASCGKVAARMEAKVLSPDQTAIAGELVCRGANLMLGYYKNEEATRQVIDTDGWLHTGDMATIDEDGNVFIKGRCKNLLLTSSGQNIYPEEIESRLNNMPYVAESLIILQQDKLVALIYPDSDDAFAHGLNQPDLERVMEENRQELNKQLPAFSQIARFKLYPEEFEKTAKKSIKRFLYQDIKE</sequence>
<name>R9IG67_9BACT</name>
<evidence type="ECO:0000256" key="3">
    <source>
        <dbReference type="ARBA" id="ARBA00024484"/>
    </source>
</evidence>
<keyword evidence="2" id="KW-0067">ATP-binding</keyword>
<protein>
    <submittedName>
        <fullName evidence="6">Long-chain fatty acid--CoA ligase</fullName>
    </submittedName>
</protein>
<gene>
    <name evidence="5" type="ORF">C802_02177</name>
    <name evidence="6" type="ORF">E5339_09190</name>
</gene>
<dbReference type="STRING" id="1235788.C802_02177"/>
<feature type="domain" description="AMP-dependent synthetase/ligase" evidence="4">
    <location>
        <begin position="23"/>
        <end position="409"/>
    </location>
</feature>
<dbReference type="EMBL" id="ASSP01000014">
    <property type="protein sequence ID" value="EOS12364.1"/>
    <property type="molecule type" value="Genomic_DNA"/>
</dbReference>
<reference evidence="6 8" key="2">
    <citation type="submission" date="2019-04" db="EMBL/GenBank/DDBJ databases">
        <title>Microbes associate with the intestines of laboratory mice.</title>
        <authorList>
            <person name="Navarre W."/>
            <person name="Wong E."/>
            <person name="Huang K."/>
            <person name="Tropini C."/>
            <person name="Ng K."/>
            <person name="Yu B."/>
        </authorList>
    </citation>
    <scope>NUCLEOTIDE SEQUENCE [LARGE SCALE GENOMIC DNA]</scope>
    <source>
        <strain evidence="6 8">NM22_B1</strain>
    </source>
</reference>
<comment type="caution">
    <text evidence="5">The sequence shown here is derived from an EMBL/GenBank/DDBJ whole genome shotgun (WGS) entry which is preliminary data.</text>
</comment>
<dbReference type="PANTHER" id="PTHR43272">
    <property type="entry name" value="LONG-CHAIN-FATTY-ACID--COA LIGASE"/>
    <property type="match status" value="1"/>
</dbReference>
<dbReference type="Pfam" id="PF00501">
    <property type="entry name" value="AMP-binding"/>
    <property type="match status" value="1"/>
</dbReference>
<proteinExistence type="predicted"/>
<dbReference type="GeneID" id="82153664"/>
<evidence type="ECO:0000313" key="6">
    <source>
        <dbReference type="EMBL" id="TGY70653.1"/>
    </source>
</evidence>
<evidence type="ECO:0000256" key="2">
    <source>
        <dbReference type="ARBA" id="ARBA00022840"/>
    </source>
</evidence>